<dbReference type="GO" id="GO:0000155">
    <property type="term" value="F:phosphorelay sensor kinase activity"/>
    <property type="evidence" value="ECO:0007669"/>
    <property type="project" value="InterPro"/>
</dbReference>
<dbReference type="Pfam" id="PF00512">
    <property type="entry name" value="HisKA"/>
    <property type="match status" value="1"/>
</dbReference>
<dbReference type="Gene3D" id="3.30.565.10">
    <property type="entry name" value="Histidine kinase-like ATPase, C-terminal domain"/>
    <property type="match status" value="1"/>
</dbReference>
<feature type="transmembrane region" description="Helical" evidence="13">
    <location>
        <begin position="12"/>
        <end position="32"/>
    </location>
</feature>
<dbReference type="PANTHER" id="PTHR45569:SF1">
    <property type="entry name" value="SENSOR PROTEIN KDPD"/>
    <property type="match status" value="1"/>
</dbReference>
<feature type="domain" description="Histidine kinase" evidence="14">
    <location>
        <begin position="282"/>
        <end position="494"/>
    </location>
</feature>
<evidence type="ECO:0000256" key="4">
    <source>
        <dbReference type="ARBA" id="ARBA00022553"/>
    </source>
</evidence>
<evidence type="ECO:0000256" key="10">
    <source>
        <dbReference type="ARBA" id="ARBA00022989"/>
    </source>
</evidence>
<dbReference type="AlphaFoldDB" id="A0A1M6A6E6"/>
<proteinExistence type="predicted"/>
<keyword evidence="7" id="KW-0547">Nucleotide-binding</keyword>
<dbReference type="Gene3D" id="1.10.287.130">
    <property type="match status" value="1"/>
</dbReference>
<dbReference type="SMART" id="SM00388">
    <property type="entry name" value="HisKA"/>
    <property type="match status" value="1"/>
</dbReference>
<evidence type="ECO:0000256" key="9">
    <source>
        <dbReference type="ARBA" id="ARBA00022840"/>
    </source>
</evidence>
<keyword evidence="8 15" id="KW-0418">Kinase</keyword>
<evidence type="ECO:0000259" key="14">
    <source>
        <dbReference type="PROSITE" id="PS50109"/>
    </source>
</evidence>
<dbReference type="SMART" id="SM00387">
    <property type="entry name" value="HATPase_c"/>
    <property type="match status" value="1"/>
</dbReference>
<gene>
    <name evidence="15" type="ORF">SAMN05444280_10186</name>
</gene>
<sequence length="506" mass="56948">MELNRNKKQKINHFLLAALITGGTALLCAPLANTQNYHVVSFILLFVVSILATFMGTGPVLLASTLSAIFWNFFFIPPHYTFHIEKTEDILIFGLFFIIALVNGVLTTRVRKQEKLVRDREKRTNALFQLTKELSKASGINEVLKVAINEIRNHFHIDSLFILQDGENTLRNSGRLQKEKQLTPEEYNAAKWAFKNARKAGALSPHPMGIDFTIYPLQGNRVSPGVVIVKLENEFTTDQQSYWDTFLVQISNALEREFLGEMAQRVRFLDESDRLYKTLFNSISHELRIPVATIMGASDSMLNSSNSSVMQSALSNEIFTASLRLNRLIENLLNISRLESGHISARLDWYDMNDLVNKVADDLKNELKSFTLKIDVPEEMPLVKIDFGLMEQVLYNLLINSTQYAPPASDILLSISYSSQTMLIEVSDNGPGFSEKEISLVFKKFFRVNENKTGGLGLGLSIAKGFVEAHSGTISIENRDEGGAKFSIRIPTEEPDIKNLQETGNE</sequence>
<dbReference type="InterPro" id="IPR052023">
    <property type="entry name" value="Histidine_kinase_KdpD"/>
</dbReference>
<dbReference type="RefSeq" id="WP_073163913.1">
    <property type="nucleotide sequence ID" value="NZ_FQZE01000001.1"/>
</dbReference>
<dbReference type="PROSITE" id="PS50109">
    <property type="entry name" value="HIS_KIN"/>
    <property type="match status" value="1"/>
</dbReference>
<dbReference type="CDD" id="cd00082">
    <property type="entry name" value="HisKA"/>
    <property type="match status" value="1"/>
</dbReference>
<dbReference type="GO" id="GO:0005886">
    <property type="term" value="C:plasma membrane"/>
    <property type="evidence" value="ECO:0007669"/>
    <property type="project" value="TreeGrafter"/>
</dbReference>
<dbReference type="InterPro" id="IPR029016">
    <property type="entry name" value="GAF-like_dom_sf"/>
</dbReference>
<feature type="transmembrane region" description="Helical" evidence="13">
    <location>
        <begin position="60"/>
        <end position="78"/>
    </location>
</feature>
<keyword evidence="12 13" id="KW-0472">Membrane</keyword>
<evidence type="ECO:0000256" key="2">
    <source>
        <dbReference type="ARBA" id="ARBA00004141"/>
    </source>
</evidence>
<evidence type="ECO:0000256" key="8">
    <source>
        <dbReference type="ARBA" id="ARBA00022777"/>
    </source>
</evidence>
<dbReference type="InterPro" id="IPR036890">
    <property type="entry name" value="HATPase_C_sf"/>
</dbReference>
<evidence type="ECO:0000256" key="1">
    <source>
        <dbReference type="ARBA" id="ARBA00000085"/>
    </source>
</evidence>
<evidence type="ECO:0000256" key="11">
    <source>
        <dbReference type="ARBA" id="ARBA00023012"/>
    </source>
</evidence>
<keyword evidence="6 13" id="KW-0812">Transmembrane</keyword>
<evidence type="ECO:0000256" key="6">
    <source>
        <dbReference type="ARBA" id="ARBA00022692"/>
    </source>
</evidence>
<evidence type="ECO:0000256" key="7">
    <source>
        <dbReference type="ARBA" id="ARBA00022741"/>
    </source>
</evidence>
<dbReference type="InterPro" id="IPR038318">
    <property type="entry name" value="KdpD_sf"/>
</dbReference>
<keyword evidence="11" id="KW-0902">Two-component regulatory system</keyword>
<evidence type="ECO:0000313" key="15">
    <source>
        <dbReference type="EMBL" id="SHI32005.1"/>
    </source>
</evidence>
<keyword evidence="5" id="KW-0808">Transferase</keyword>
<dbReference type="FunFam" id="3.30.565.10:FF:000006">
    <property type="entry name" value="Sensor histidine kinase WalK"/>
    <property type="match status" value="1"/>
</dbReference>
<dbReference type="Gene3D" id="1.20.120.620">
    <property type="entry name" value="Backbone structure of the membrane domain of e. Coli histidine kinase receptor kdpd"/>
    <property type="match status" value="1"/>
</dbReference>
<dbReference type="InterPro" id="IPR025201">
    <property type="entry name" value="KdpD_TM"/>
</dbReference>
<dbReference type="Pfam" id="PF02518">
    <property type="entry name" value="HATPase_c"/>
    <property type="match status" value="1"/>
</dbReference>
<dbReference type="InterPro" id="IPR003594">
    <property type="entry name" value="HATPase_dom"/>
</dbReference>
<dbReference type="PANTHER" id="PTHR45569">
    <property type="entry name" value="SENSOR PROTEIN KDPD"/>
    <property type="match status" value="1"/>
</dbReference>
<keyword evidence="9" id="KW-0067">ATP-binding</keyword>
<accession>A0A1M6A6E6</accession>
<dbReference type="SUPFAM" id="SSF47384">
    <property type="entry name" value="Homodimeric domain of signal transducing histidine kinase"/>
    <property type="match status" value="1"/>
</dbReference>
<evidence type="ECO:0000256" key="3">
    <source>
        <dbReference type="ARBA" id="ARBA00012438"/>
    </source>
</evidence>
<dbReference type="InterPro" id="IPR003661">
    <property type="entry name" value="HisK_dim/P_dom"/>
</dbReference>
<comment type="subcellular location">
    <subcellularLocation>
        <location evidence="2">Membrane</location>
        <topology evidence="2">Multi-pass membrane protein</topology>
    </subcellularLocation>
</comment>
<keyword evidence="16" id="KW-1185">Reference proteome</keyword>
<evidence type="ECO:0000256" key="5">
    <source>
        <dbReference type="ARBA" id="ARBA00022679"/>
    </source>
</evidence>
<dbReference type="Gene3D" id="3.30.450.40">
    <property type="match status" value="1"/>
</dbReference>
<dbReference type="PRINTS" id="PR00344">
    <property type="entry name" value="BCTRLSENSOR"/>
</dbReference>
<keyword evidence="4" id="KW-0597">Phosphoprotein</keyword>
<dbReference type="InterPro" id="IPR005467">
    <property type="entry name" value="His_kinase_dom"/>
</dbReference>
<feature type="transmembrane region" description="Helical" evidence="13">
    <location>
        <begin position="90"/>
        <end position="110"/>
    </location>
</feature>
<reference evidence="15 16" key="1">
    <citation type="submission" date="2016-11" db="EMBL/GenBank/DDBJ databases">
        <authorList>
            <person name="Jaros S."/>
            <person name="Januszkiewicz K."/>
            <person name="Wedrychowicz H."/>
        </authorList>
    </citation>
    <scope>NUCLEOTIDE SEQUENCE [LARGE SCALE GENOMIC DNA]</scope>
    <source>
        <strain evidence="15 16">DSM 27063</strain>
    </source>
</reference>
<keyword evidence="10 13" id="KW-1133">Transmembrane helix</keyword>
<dbReference type="EMBL" id="FQZE01000001">
    <property type="protein sequence ID" value="SHI32005.1"/>
    <property type="molecule type" value="Genomic_DNA"/>
</dbReference>
<dbReference type="Proteomes" id="UP000184050">
    <property type="component" value="Unassembled WGS sequence"/>
</dbReference>
<evidence type="ECO:0000313" key="16">
    <source>
        <dbReference type="Proteomes" id="UP000184050"/>
    </source>
</evidence>
<dbReference type="STRING" id="1168035.SAMN05444280_10186"/>
<dbReference type="InterPro" id="IPR036097">
    <property type="entry name" value="HisK_dim/P_sf"/>
</dbReference>
<organism evidence="15 16">
    <name type="scientific">Tangfeifania diversioriginum</name>
    <dbReference type="NCBI Taxonomy" id="1168035"/>
    <lineage>
        <taxon>Bacteria</taxon>
        <taxon>Pseudomonadati</taxon>
        <taxon>Bacteroidota</taxon>
        <taxon>Bacteroidia</taxon>
        <taxon>Marinilabiliales</taxon>
        <taxon>Prolixibacteraceae</taxon>
        <taxon>Tangfeifania</taxon>
    </lineage>
</organism>
<dbReference type="InterPro" id="IPR004358">
    <property type="entry name" value="Sig_transdc_His_kin-like_C"/>
</dbReference>
<dbReference type="GO" id="GO:0005524">
    <property type="term" value="F:ATP binding"/>
    <property type="evidence" value="ECO:0007669"/>
    <property type="project" value="UniProtKB-KW"/>
</dbReference>
<evidence type="ECO:0000256" key="13">
    <source>
        <dbReference type="SAM" id="Phobius"/>
    </source>
</evidence>
<name>A0A1M6A6E6_9BACT</name>
<dbReference type="EC" id="2.7.13.3" evidence="3"/>
<dbReference type="OrthoDB" id="9806130at2"/>
<dbReference type="Pfam" id="PF13493">
    <property type="entry name" value="DUF4118"/>
    <property type="match status" value="1"/>
</dbReference>
<comment type="catalytic activity">
    <reaction evidence="1">
        <text>ATP + protein L-histidine = ADP + protein N-phospho-L-histidine.</text>
        <dbReference type="EC" id="2.7.13.3"/>
    </reaction>
</comment>
<dbReference type="SUPFAM" id="SSF55874">
    <property type="entry name" value="ATPase domain of HSP90 chaperone/DNA topoisomerase II/histidine kinase"/>
    <property type="match status" value="1"/>
</dbReference>
<protein>
    <recommendedName>
        <fullName evidence="3">histidine kinase</fullName>
        <ecNumber evidence="3">2.7.13.3</ecNumber>
    </recommendedName>
</protein>
<evidence type="ECO:0000256" key="12">
    <source>
        <dbReference type="ARBA" id="ARBA00023136"/>
    </source>
</evidence>